<evidence type="ECO:0000313" key="8">
    <source>
        <dbReference type="EMBL" id="MCV2368876.1"/>
    </source>
</evidence>
<feature type="transmembrane region" description="Helical" evidence="7">
    <location>
        <begin position="368"/>
        <end position="387"/>
    </location>
</feature>
<dbReference type="RefSeq" id="WP_263571471.1">
    <property type="nucleotide sequence ID" value="NZ_JAJIRN010000005.1"/>
</dbReference>
<dbReference type="PANTHER" id="PTHR30250:SF26">
    <property type="entry name" value="PSMA PROTEIN"/>
    <property type="match status" value="1"/>
</dbReference>
<evidence type="ECO:0000256" key="3">
    <source>
        <dbReference type="ARBA" id="ARBA00022692"/>
    </source>
</evidence>
<keyword evidence="9" id="KW-1185">Reference proteome</keyword>
<dbReference type="Proteomes" id="UP001209701">
    <property type="component" value="Unassembled WGS sequence"/>
</dbReference>
<dbReference type="EMBL" id="JAJIRN010000005">
    <property type="protein sequence ID" value="MCV2368876.1"/>
    <property type="molecule type" value="Genomic_DNA"/>
</dbReference>
<dbReference type="InterPro" id="IPR050833">
    <property type="entry name" value="Poly_Biosynth_Transport"/>
</dbReference>
<evidence type="ECO:0000313" key="9">
    <source>
        <dbReference type="Proteomes" id="UP001209701"/>
    </source>
</evidence>
<keyword evidence="2" id="KW-1003">Cell membrane</keyword>
<feature type="transmembrane region" description="Helical" evidence="7">
    <location>
        <begin position="203"/>
        <end position="224"/>
    </location>
</feature>
<feature type="transmembrane region" description="Helical" evidence="7">
    <location>
        <begin position="399"/>
        <end position="420"/>
    </location>
</feature>
<evidence type="ECO:0000256" key="2">
    <source>
        <dbReference type="ARBA" id="ARBA00022475"/>
    </source>
</evidence>
<feature type="transmembrane region" description="Helical" evidence="7">
    <location>
        <begin position="106"/>
        <end position="126"/>
    </location>
</feature>
<feature type="transmembrane region" description="Helical" evidence="7">
    <location>
        <begin position="508"/>
        <end position="532"/>
    </location>
</feature>
<feature type="compositionally biased region" description="Pro residues" evidence="6">
    <location>
        <begin position="9"/>
        <end position="23"/>
    </location>
</feature>
<organism evidence="8 9">
    <name type="scientific">Roseateles oligotrophus</name>
    <dbReference type="NCBI Taxonomy" id="1769250"/>
    <lineage>
        <taxon>Bacteria</taxon>
        <taxon>Pseudomonadati</taxon>
        <taxon>Pseudomonadota</taxon>
        <taxon>Betaproteobacteria</taxon>
        <taxon>Burkholderiales</taxon>
        <taxon>Sphaerotilaceae</taxon>
        <taxon>Roseateles</taxon>
    </lineage>
</organism>
<dbReference type="PANTHER" id="PTHR30250">
    <property type="entry name" value="PST FAMILY PREDICTED COLANIC ACID TRANSPORTER"/>
    <property type="match status" value="1"/>
</dbReference>
<feature type="region of interest" description="Disordered" evidence="6">
    <location>
        <begin position="1"/>
        <end position="24"/>
    </location>
</feature>
<reference evidence="8 9" key="1">
    <citation type="submission" date="2021-11" db="EMBL/GenBank/DDBJ databases">
        <authorList>
            <person name="Liang Q."/>
            <person name="Mou H."/>
            <person name="Liu Z."/>
        </authorList>
    </citation>
    <scope>NUCLEOTIDE SEQUENCE [LARGE SCALE GENOMIC DNA]</scope>
    <source>
        <strain evidence="8 9">CHU3</strain>
    </source>
</reference>
<keyword evidence="3 7" id="KW-0812">Transmembrane</keyword>
<evidence type="ECO:0000256" key="7">
    <source>
        <dbReference type="SAM" id="Phobius"/>
    </source>
</evidence>
<feature type="transmembrane region" description="Helical" evidence="7">
    <location>
        <begin position="329"/>
        <end position="348"/>
    </location>
</feature>
<evidence type="ECO:0000256" key="4">
    <source>
        <dbReference type="ARBA" id="ARBA00022989"/>
    </source>
</evidence>
<feature type="transmembrane region" description="Helical" evidence="7">
    <location>
        <begin position="60"/>
        <end position="85"/>
    </location>
</feature>
<evidence type="ECO:0000256" key="6">
    <source>
        <dbReference type="SAM" id="MobiDB-lite"/>
    </source>
</evidence>
<feature type="transmembrane region" description="Helical" evidence="7">
    <location>
        <begin position="179"/>
        <end position="197"/>
    </location>
</feature>
<sequence length="553" mass="58762">MNTATLNSPPAPQPAPPQAPSPPASSIGDMCFGMGAKLLYAATRVALPPLALLHMGLADYGLWSTCFVLVSYIGMCASGFSLIYLRQTALHHQQGDVAAIGRLLSTGMLAMGSLALLLLLGLYLAMPHLLDLFKVAAEQRELARDLWLGAVAVFLADMSLGAFANVLHAVGRLRQEQRVWVAAFVVEALLIVLFLRLGWGVRALLAAFAGRYLFSALTNAWLACRALPGLRLSPWQFEPALLKQFFAYGAGMQLSGLLATGLQSIDRLLAGSLIGPQAAALFDLASKLPVTASAATASVSGVAVSAAARHDASDNAQARAALRRVYEDASRLSVASLAWVMPFLALFAQPLVHAWLGPGEASALVAPLMLWLTIGLHAHMLTGPATAVARGRGELGPDFIYHGLRLAALALAIAYCLLSPSSAGQPAPAIQLMPLAMALCLAQCAAALSFLAWAHRHLQGRWVDLARQVLLPTFIAYALAFMLEQVLTQGLVSSLSQSLAAPAQRPQLLLGLGLAFLLWSLALPLLLSTLLLKAAERRAIARRCLPKRLWRLA</sequence>
<evidence type="ECO:0000256" key="1">
    <source>
        <dbReference type="ARBA" id="ARBA00004651"/>
    </source>
</evidence>
<proteinExistence type="predicted"/>
<accession>A0ABT2YFP5</accession>
<name>A0ABT2YFP5_9BURK</name>
<comment type="subcellular location">
    <subcellularLocation>
        <location evidence="1">Cell membrane</location>
        <topology evidence="1">Multi-pass membrane protein</topology>
    </subcellularLocation>
</comment>
<protein>
    <submittedName>
        <fullName evidence="8">Oligosaccharide flippase family protein</fullName>
    </submittedName>
</protein>
<dbReference type="Pfam" id="PF13440">
    <property type="entry name" value="Polysacc_synt_3"/>
    <property type="match status" value="1"/>
</dbReference>
<comment type="caution">
    <text evidence="8">The sequence shown here is derived from an EMBL/GenBank/DDBJ whole genome shotgun (WGS) entry which is preliminary data.</text>
</comment>
<evidence type="ECO:0000256" key="5">
    <source>
        <dbReference type="ARBA" id="ARBA00023136"/>
    </source>
</evidence>
<feature type="transmembrane region" description="Helical" evidence="7">
    <location>
        <begin position="465"/>
        <end position="488"/>
    </location>
</feature>
<keyword evidence="5 7" id="KW-0472">Membrane</keyword>
<gene>
    <name evidence="8" type="ORF">LNV07_12365</name>
</gene>
<feature type="transmembrane region" description="Helical" evidence="7">
    <location>
        <begin position="146"/>
        <end position="167"/>
    </location>
</feature>
<feature type="transmembrane region" description="Helical" evidence="7">
    <location>
        <begin position="432"/>
        <end position="453"/>
    </location>
</feature>
<keyword evidence="4 7" id="KW-1133">Transmembrane helix</keyword>